<name>A0ACB8SMQ4_9AGAM</name>
<gene>
    <name evidence="1" type="ORF">BV25DRAFT_1972684</name>
</gene>
<proteinExistence type="predicted"/>
<evidence type="ECO:0000313" key="2">
    <source>
        <dbReference type="Proteomes" id="UP000814140"/>
    </source>
</evidence>
<protein>
    <submittedName>
        <fullName evidence="1">Uncharacterized protein</fullName>
    </submittedName>
</protein>
<keyword evidence="2" id="KW-1185">Reference proteome</keyword>
<evidence type="ECO:0000313" key="1">
    <source>
        <dbReference type="EMBL" id="KAI0057492.1"/>
    </source>
</evidence>
<dbReference type="Proteomes" id="UP000814140">
    <property type="component" value="Unassembled WGS sequence"/>
</dbReference>
<organism evidence="1 2">
    <name type="scientific">Artomyces pyxidatus</name>
    <dbReference type="NCBI Taxonomy" id="48021"/>
    <lineage>
        <taxon>Eukaryota</taxon>
        <taxon>Fungi</taxon>
        <taxon>Dikarya</taxon>
        <taxon>Basidiomycota</taxon>
        <taxon>Agaricomycotina</taxon>
        <taxon>Agaricomycetes</taxon>
        <taxon>Russulales</taxon>
        <taxon>Auriscalpiaceae</taxon>
        <taxon>Artomyces</taxon>
    </lineage>
</organism>
<reference evidence="1" key="1">
    <citation type="submission" date="2021-03" db="EMBL/GenBank/DDBJ databases">
        <authorList>
            <consortium name="DOE Joint Genome Institute"/>
            <person name="Ahrendt S."/>
            <person name="Looney B.P."/>
            <person name="Miyauchi S."/>
            <person name="Morin E."/>
            <person name="Drula E."/>
            <person name="Courty P.E."/>
            <person name="Chicoki N."/>
            <person name="Fauchery L."/>
            <person name="Kohler A."/>
            <person name="Kuo A."/>
            <person name="Labutti K."/>
            <person name="Pangilinan J."/>
            <person name="Lipzen A."/>
            <person name="Riley R."/>
            <person name="Andreopoulos W."/>
            <person name="He G."/>
            <person name="Johnson J."/>
            <person name="Barry K.W."/>
            <person name="Grigoriev I.V."/>
            <person name="Nagy L."/>
            <person name="Hibbett D."/>
            <person name="Henrissat B."/>
            <person name="Matheny P.B."/>
            <person name="Labbe J."/>
            <person name="Martin F."/>
        </authorList>
    </citation>
    <scope>NUCLEOTIDE SEQUENCE</scope>
    <source>
        <strain evidence="1">HHB10654</strain>
    </source>
</reference>
<accession>A0ACB8SMQ4</accession>
<sequence>MRKGVGGGVLEPRASSRRRQLALLVGVGQSRFVSSRLVQQPNAETTRLGGDEAVDIVHERTLRRSRCPGQISVTNFVQDLVAPLLLSVADPSPKLGGAVSCCKPACLPTMHSPAATCRSYVASRYLLLGGNLSPRRYRIRGHRCLKDSRYEPLASREVVFEQHHSLFTSLAPTPSVSPVIQADSSMDSSRQSASPDLPNFPPATLQHRHVGVPFVQPIRLQTSHPSLARLAEDPSTARAVGLRPMAPPASGGQRLFTVSQERSTHRADNIFAASTAPPGLDCFGQGAVMDNTALKRKPYHQTIPGGDSSPKRFAAAAGTAAQPSPLRFAHTAAYRSEKEPASSSVVSKSSRFPVAVTPLPANVSVERNALAPHGGDLQLLPEGATTPVSSNFVHQPPVAVKMPPSNATPFTPADATAHSSKMTPELSSVVHPDLLAELHRLRSELEEKEAKLSSLQLSLQLAKVSADSTVQRIALTMRPPLVSTHPSKESTPVPNIWTLADPSVTSTRTSTPSTGVHPVTSDATSPLPPTTNGTLRPSTGTTHNTALVAAQIQFLRLEVQKRSLAIVSLSRKLEFATNPPRVAADAGEPCAILHDQQRTKCHKYAVAIVSMYVHTSGGRHHPHPLPSEPHHQGVPERPHPDLPAVLARLQVSPVANAEFVGACAAYVRCGVEHADATEGGEGPGEDIGVGRVQRGPERAAEDGDRWRNVVPRAAEVDKGPALMTMELATGRLHAVSCMTISTKNTRLTSDAMRTEDSARYCRRGPDEAALLCSESDLR</sequence>
<reference evidence="1" key="2">
    <citation type="journal article" date="2022" name="New Phytol.">
        <title>Evolutionary transition to the ectomycorrhizal habit in the genomes of a hyperdiverse lineage of mushroom-forming fungi.</title>
        <authorList>
            <person name="Looney B."/>
            <person name="Miyauchi S."/>
            <person name="Morin E."/>
            <person name="Drula E."/>
            <person name="Courty P.E."/>
            <person name="Kohler A."/>
            <person name="Kuo A."/>
            <person name="LaButti K."/>
            <person name="Pangilinan J."/>
            <person name="Lipzen A."/>
            <person name="Riley R."/>
            <person name="Andreopoulos W."/>
            <person name="He G."/>
            <person name="Johnson J."/>
            <person name="Nolan M."/>
            <person name="Tritt A."/>
            <person name="Barry K.W."/>
            <person name="Grigoriev I.V."/>
            <person name="Nagy L.G."/>
            <person name="Hibbett D."/>
            <person name="Henrissat B."/>
            <person name="Matheny P.B."/>
            <person name="Labbe J."/>
            <person name="Martin F.M."/>
        </authorList>
    </citation>
    <scope>NUCLEOTIDE SEQUENCE</scope>
    <source>
        <strain evidence="1">HHB10654</strain>
    </source>
</reference>
<comment type="caution">
    <text evidence="1">The sequence shown here is derived from an EMBL/GenBank/DDBJ whole genome shotgun (WGS) entry which is preliminary data.</text>
</comment>
<dbReference type="EMBL" id="MU277246">
    <property type="protein sequence ID" value="KAI0057492.1"/>
    <property type="molecule type" value="Genomic_DNA"/>
</dbReference>